<keyword evidence="14" id="KW-1185">Reference proteome</keyword>
<evidence type="ECO:0000256" key="8">
    <source>
        <dbReference type="ARBA" id="ARBA00023027"/>
    </source>
</evidence>
<dbReference type="FunFam" id="3.50.50.60:FF:000002">
    <property type="entry name" value="tRNA uridine 5-carboxymethylaminomethyl modification enzyme MnmG"/>
    <property type="match status" value="1"/>
</dbReference>
<protein>
    <recommendedName>
        <fullName evidence="4 11">tRNA uridine 5-carboxymethylaminomethyl modification enzyme MnmG</fullName>
    </recommendedName>
    <alternativeName>
        <fullName evidence="10 11">Glucose-inhibited division protein A</fullName>
    </alternativeName>
</protein>
<dbReference type="OrthoDB" id="9815560at2"/>
<evidence type="ECO:0000313" key="13">
    <source>
        <dbReference type="EMBL" id="SPF79047.1"/>
    </source>
</evidence>
<evidence type="ECO:0000256" key="9">
    <source>
        <dbReference type="ARBA" id="ARBA00025948"/>
    </source>
</evidence>
<dbReference type="InterPro" id="IPR004416">
    <property type="entry name" value="MnmG"/>
</dbReference>
<feature type="binding site" evidence="11">
    <location>
        <begin position="12"/>
        <end position="17"/>
    </location>
    <ligand>
        <name>FAD</name>
        <dbReference type="ChEBI" id="CHEBI:57692"/>
    </ligand>
</feature>
<dbReference type="Gene3D" id="3.50.50.60">
    <property type="entry name" value="FAD/NAD(P)-binding domain"/>
    <property type="match status" value="2"/>
</dbReference>
<dbReference type="InterPro" id="IPR036188">
    <property type="entry name" value="FAD/NAD-bd_sf"/>
</dbReference>
<evidence type="ECO:0000256" key="10">
    <source>
        <dbReference type="ARBA" id="ARBA00031800"/>
    </source>
</evidence>
<evidence type="ECO:0000256" key="11">
    <source>
        <dbReference type="HAMAP-Rule" id="MF_00129"/>
    </source>
</evidence>
<gene>
    <name evidence="11 13" type="primary">mnmG</name>
    <name evidence="11" type="synonym">gidA</name>
    <name evidence="13" type="ORF">ALP8811_02981</name>
</gene>
<dbReference type="FunFam" id="1.10.150.570:FF:000001">
    <property type="entry name" value="tRNA uridine 5-carboxymethylaminomethyl modification enzyme MnmG"/>
    <property type="match status" value="1"/>
</dbReference>
<evidence type="ECO:0000256" key="6">
    <source>
        <dbReference type="ARBA" id="ARBA00022694"/>
    </source>
</evidence>
<dbReference type="Pfam" id="PF01134">
    <property type="entry name" value="GIDA"/>
    <property type="match status" value="1"/>
</dbReference>
<evidence type="ECO:0000256" key="2">
    <source>
        <dbReference type="ARBA" id="ARBA00003717"/>
    </source>
</evidence>
<dbReference type="AlphaFoldDB" id="A0A2R8AT25"/>
<dbReference type="InterPro" id="IPR049312">
    <property type="entry name" value="GIDA_C_N"/>
</dbReference>
<dbReference type="GO" id="GO:0005829">
    <property type="term" value="C:cytosol"/>
    <property type="evidence" value="ECO:0007669"/>
    <property type="project" value="TreeGrafter"/>
</dbReference>
<dbReference type="Gene3D" id="1.10.10.1800">
    <property type="entry name" value="tRNA uridine 5-carboxymethylaminomethyl modification enzyme MnmG/GidA"/>
    <property type="match status" value="1"/>
</dbReference>
<dbReference type="Proteomes" id="UP000244911">
    <property type="component" value="Unassembled WGS sequence"/>
</dbReference>
<comment type="subcellular location">
    <subcellularLocation>
        <location evidence="11">Cytoplasm</location>
    </subcellularLocation>
</comment>
<dbReference type="GO" id="GO:0002098">
    <property type="term" value="P:tRNA wobble uridine modification"/>
    <property type="evidence" value="ECO:0007669"/>
    <property type="project" value="InterPro"/>
</dbReference>
<comment type="function">
    <text evidence="2 11">NAD-binding protein involved in the addition of a carboxymethylaminomethyl (cmnm) group at the wobble position (U34) of certain tRNAs, forming tRNA-cmnm(5)s(2)U34.</text>
</comment>
<comment type="cofactor">
    <cofactor evidence="1 11">
        <name>FAD</name>
        <dbReference type="ChEBI" id="CHEBI:57692"/>
    </cofactor>
</comment>
<organism evidence="13 14">
    <name type="scientific">Aliiroseovarius pelagivivens</name>
    <dbReference type="NCBI Taxonomy" id="1639690"/>
    <lineage>
        <taxon>Bacteria</taxon>
        <taxon>Pseudomonadati</taxon>
        <taxon>Pseudomonadota</taxon>
        <taxon>Alphaproteobacteria</taxon>
        <taxon>Rhodobacterales</taxon>
        <taxon>Paracoccaceae</taxon>
        <taxon>Aliiroseovarius</taxon>
    </lineage>
</organism>
<reference evidence="13 14" key="1">
    <citation type="submission" date="2018-03" db="EMBL/GenBank/DDBJ databases">
        <authorList>
            <person name="Keele B.F."/>
        </authorList>
    </citation>
    <scope>NUCLEOTIDE SEQUENCE [LARGE SCALE GENOMIC DNA]</scope>
    <source>
        <strain evidence="13 14">CECT 8811</strain>
    </source>
</reference>
<evidence type="ECO:0000256" key="7">
    <source>
        <dbReference type="ARBA" id="ARBA00022827"/>
    </source>
</evidence>
<feature type="domain" description="tRNA uridine 5-carboxymethylaminomethyl modification enzyme C-terminal subdomain" evidence="12">
    <location>
        <begin position="540"/>
        <end position="611"/>
    </location>
</feature>
<dbReference type="Pfam" id="PF13932">
    <property type="entry name" value="SAM_GIDA_C"/>
    <property type="match status" value="1"/>
</dbReference>
<dbReference type="InterPro" id="IPR040131">
    <property type="entry name" value="MnmG_N"/>
</dbReference>
<dbReference type="SMART" id="SM01228">
    <property type="entry name" value="GIDA_assoc_3"/>
    <property type="match status" value="1"/>
</dbReference>
<evidence type="ECO:0000256" key="4">
    <source>
        <dbReference type="ARBA" id="ARBA00020461"/>
    </source>
</evidence>
<comment type="similarity">
    <text evidence="3 11">Belongs to the MnmG family.</text>
</comment>
<dbReference type="PANTHER" id="PTHR11806:SF0">
    <property type="entry name" value="PROTEIN MTO1 HOMOLOG, MITOCHONDRIAL"/>
    <property type="match status" value="1"/>
</dbReference>
<evidence type="ECO:0000256" key="5">
    <source>
        <dbReference type="ARBA" id="ARBA00022630"/>
    </source>
</evidence>
<evidence type="ECO:0000256" key="3">
    <source>
        <dbReference type="ARBA" id="ARBA00007653"/>
    </source>
</evidence>
<dbReference type="InterPro" id="IPR020595">
    <property type="entry name" value="MnmG-rel_CS"/>
</dbReference>
<comment type="subunit">
    <text evidence="9 11">Homodimer. Heterotetramer of two MnmE and two MnmG subunits.</text>
</comment>
<evidence type="ECO:0000259" key="12">
    <source>
        <dbReference type="SMART" id="SM01228"/>
    </source>
</evidence>
<keyword evidence="11" id="KW-0963">Cytoplasm</keyword>
<dbReference type="PANTHER" id="PTHR11806">
    <property type="entry name" value="GLUCOSE INHIBITED DIVISION PROTEIN A"/>
    <property type="match status" value="1"/>
</dbReference>
<dbReference type="HAMAP" id="MF_00129">
    <property type="entry name" value="MnmG_GidA"/>
    <property type="match status" value="1"/>
</dbReference>
<dbReference type="RefSeq" id="WP_108858016.1">
    <property type="nucleotide sequence ID" value="NZ_OMOI01000002.1"/>
</dbReference>
<keyword evidence="5 11" id="KW-0285">Flavoprotein</keyword>
<dbReference type="PROSITE" id="PS01281">
    <property type="entry name" value="GIDA_2"/>
    <property type="match status" value="1"/>
</dbReference>
<dbReference type="GO" id="GO:0050660">
    <property type="term" value="F:flavin adenine dinucleotide binding"/>
    <property type="evidence" value="ECO:0007669"/>
    <property type="project" value="UniProtKB-UniRule"/>
</dbReference>
<dbReference type="InterPro" id="IPR044920">
    <property type="entry name" value="MnmG_C_subdom_sf"/>
</dbReference>
<dbReference type="InterPro" id="IPR026904">
    <property type="entry name" value="MnmG_C"/>
</dbReference>
<dbReference type="InterPro" id="IPR002218">
    <property type="entry name" value="MnmG-rel"/>
</dbReference>
<proteinExistence type="inferred from homology"/>
<feature type="binding site" evidence="11">
    <location>
        <begin position="271"/>
        <end position="285"/>
    </location>
    <ligand>
        <name>NAD(+)</name>
        <dbReference type="ChEBI" id="CHEBI:57540"/>
    </ligand>
</feature>
<evidence type="ECO:0000313" key="14">
    <source>
        <dbReference type="Proteomes" id="UP000244911"/>
    </source>
</evidence>
<accession>A0A2R8AT25</accession>
<evidence type="ECO:0000256" key="1">
    <source>
        <dbReference type="ARBA" id="ARBA00001974"/>
    </source>
</evidence>
<dbReference type="FunFam" id="3.50.50.60:FF:000082">
    <property type="entry name" value="protein MTO1 homolog, mitochondrial isoform X1"/>
    <property type="match status" value="1"/>
</dbReference>
<keyword evidence="7 11" id="KW-0274">FAD</keyword>
<dbReference type="EMBL" id="OMOI01000002">
    <property type="protein sequence ID" value="SPF79047.1"/>
    <property type="molecule type" value="Genomic_DNA"/>
</dbReference>
<keyword evidence="8 11" id="KW-0520">NAD</keyword>
<dbReference type="NCBIfam" id="TIGR00136">
    <property type="entry name" value="mnmG_gidA"/>
    <property type="match status" value="1"/>
</dbReference>
<dbReference type="Pfam" id="PF21680">
    <property type="entry name" value="GIDA_C_1st"/>
    <property type="match status" value="1"/>
</dbReference>
<keyword evidence="6 11" id="KW-0819">tRNA processing</keyword>
<dbReference type="GO" id="GO:0030488">
    <property type="term" value="P:tRNA methylation"/>
    <property type="evidence" value="ECO:0007669"/>
    <property type="project" value="TreeGrafter"/>
</dbReference>
<name>A0A2R8AT25_9RHOB</name>
<comment type="caution">
    <text evidence="11">Lacks conserved residue(s) required for the propagation of feature annotation.</text>
</comment>
<dbReference type="PROSITE" id="PS01280">
    <property type="entry name" value="GIDA_1"/>
    <property type="match status" value="1"/>
</dbReference>
<dbReference type="SUPFAM" id="SSF51905">
    <property type="entry name" value="FAD/NAD(P)-binding domain"/>
    <property type="match status" value="1"/>
</dbReference>
<dbReference type="Gene3D" id="1.10.150.570">
    <property type="entry name" value="GidA associated domain, C-terminal subdomain"/>
    <property type="match status" value="1"/>
</dbReference>
<dbReference type="InterPro" id="IPR047001">
    <property type="entry name" value="MnmG_C_subdom"/>
</dbReference>
<sequence>MKHLDFDVIVVGGGHAGADAAHAAARMGANTALITLRKEDLGVMSCNPAIGGLGKGHLVREIDALDGLMGRVSDQAGIQFRLLNRRKGPAVQGPRAQADRAIYRKAMSAEILSTKGLTLIEGETTDLIMDGNRVGGVVLEDGSQLHAGAVVLTTGTFLRGIIHIGDKQSQGGRMGDRPSVKLAERIDSFGLPLGRLKTGTPPRLNGKTINWDILASQPGDDDPAMFSFMNKAPIARQISCGITHTNMQTHDIIRANLDRSAMYGGHIDGVGPRYCPSIEDKIVRFADKDSHQIFLEPEGLDDDTVYPNGISTSLPVEVQEDYVRSIVGLENVEILQPGYAIEYDYVDPRSLTETLSLRDVPGLYLAGQINGTTGYEEAAAQGLVAGTNAALAVQGRDPVIFSRSNSYIGVMVDDLITRGVTEPYRMFTSRAEYRLSLRADNADQRLTPLGIDLGLVKQMRKTAFEAKREALEQAKDKLTQVTYTPQDLVGLDLNVRKDGTRRTAYELLAFPDMSFEKLVQLDESLDQIDDEVKLQVARDALYANYIERQQKDVEALKRDEAHVIPEDFDYSAFSGLSNELASKLQASRPRTLAHASRVEGMTPAALTLLLSKIRQFERKRTA</sequence>